<sequence length="97" mass="11245">MVIITDLKKKEGIMKKIDKINKLKECKFSDHGMSCGREYICCTAIPPLLGSGVLCPIFVILHILHQEVNKSEDKNFFFQQKHSIPKCCLSQYRRIIY</sequence>
<dbReference type="EMBL" id="PFKZ01000024">
    <property type="protein sequence ID" value="PIY59644.1"/>
    <property type="molecule type" value="Genomic_DNA"/>
</dbReference>
<organism evidence="1 2">
    <name type="scientific">Candidatus Wolfebacteria bacterium CG_4_10_14_0_8_um_filter_37_11</name>
    <dbReference type="NCBI Taxonomy" id="1975062"/>
    <lineage>
        <taxon>Bacteria</taxon>
        <taxon>Candidatus Wolfeibacteriota</taxon>
    </lineage>
</organism>
<gene>
    <name evidence="1" type="ORF">COY96_00695</name>
</gene>
<accession>A0A2M7Q9K7</accession>
<comment type="caution">
    <text evidence="1">The sequence shown here is derived from an EMBL/GenBank/DDBJ whole genome shotgun (WGS) entry which is preliminary data.</text>
</comment>
<evidence type="ECO:0000313" key="1">
    <source>
        <dbReference type="EMBL" id="PIY59644.1"/>
    </source>
</evidence>
<name>A0A2M7Q9K7_9BACT</name>
<dbReference type="AlphaFoldDB" id="A0A2M7Q9K7"/>
<dbReference type="Proteomes" id="UP000230363">
    <property type="component" value="Unassembled WGS sequence"/>
</dbReference>
<evidence type="ECO:0000313" key="2">
    <source>
        <dbReference type="Proteomes" id="UP000230363"/>
    </source>
</evidence>
<protein>
    <submittedName>
        <fullName evidence="1">Uncharacterized protein</fullName>
    </submittedName>
</protein>
<proteinExistence type="predicted"/>
<reference evidence="2" key="1">
    <citation type="submission" date="2017-09" db="EMBL/GenBank/DDBJ databases">
        <title>Depth-based differentiation of microbial function through sediment-hosted aquifers and enrichment of novel symbionts in the deep terrestrial subsurface.</title>
        <authorList>
            <person name="Probst A.J."/>
            <person name="Ladd B."/>
            <person name="Jarett J.K."/>
            <person name="Geller-Mcgrath D.E."/>
            <person name="Sieber C.M.K."/>
            <person name="Emerson J.B."/>
            <person name="Anantharaman K."/>
            <person name="Thomas B.C."/>
            <person name="Malmstrom R."/>
            <person name="Stieglmeier M."/>
            <person name="Klingl A."/>
            <person name="Woyke T."/>
            <person name="Ryan C.M."/>
            <person name="Banfield J.F."/>
        </authorList>
    </citation>
    <scope>NUCLEOTIDE SEQUENCE [LARGE SCALE GENOMIC DNA]</scope>
</reference>